<organism evidence="8 9">
    <name type="scientific">Friedmanniomyces endolithicus</name>
    <dbReference type="NCBI Taxonomy" id="329885"/>
    <lineage>
        <taxon>Eukaryota</taxon>
        <taxon>Fungi</taxon>
        <taxon>Dikarya</taxon>
        <taxon>Ascomycota</taxon>
        <taxon>Pezizomycotina</taxon>
        <taxon>Dothideomycetes</taxon>
        <taxon>Dothideomycetidae</taxon>
        <taxon>Mycosphaerellales</taxon>
        <taxon>Teratosphaeriaceae</taxon>
        <taxon>Friedmanniomyces</taxon>
    </lineage>
</organism>
<feature type="region of interest" description="Disordered" evidence="6">
    <location>
        <begin position="781"/>
        <end position="833"/>
    </location>
</feature>
<dbReference type="PANTHER" id="PTHR23502:SF23">
    <property type="entry name" value="FLUCONAZOLE RESISTANCE PROTEIN 1"/>
    <property type="match status" value="1"/>
</dbReference>
<feature type="transmembrane region" description="Helical" evidence="7">
    <location>
        <begin position="247"/>
        <end position="266"/>
    </location>
</feature>
<feature type="region of interest" description="Disordered" evidence="6">
    <location>
        <begin position="30"/>
        <end position="145"/>
    </location>
</feature>
<feature type="transmembrane region" description="Helical" evidence="7">
    <location>
        <begin position="211"/>
        <end position="235"/>
    </location>
</feature>
<evidence type="ECO:0000256" key="5">
    <source>
        <dbReference type="SAM" id="Coils"/>
    </source>
</evidence>
<dbReference type="EMBL" id="NAJP01000014">
    <property type="protein sequence ID" value="TKA44557.1"/>
    <property type="molecule type" value="Genomic_DNA"/>
</dbReference>
<keyword evidence="2 7" id="KW-0812">Transmembrane</keyword>
<evidence type="ECO:0000256" key="2">
    <source>
        <dbReference type="ARBA" id="ARBA00022692"/>
    </source>
</evidence>
<proteinExistence type="predicted"/>
<dbReference type="PANTHER" id="PTHR23502">
    <property type="entry name" value="MAJOR FACILITATOR SUPERFAMILY"/>
    <property type="match status" value="1"/>
</dbReference>
<feature type="transmembrane region" description="Helical" evidence="7">
    <location>
        <begin position="534"/>
        <end position="559"/>
    </location>
</feature>
<evidence type="ECO:0000313" key="9">
    <source>
        <dbReference type="Proteomes" id="UP000310066"/>
    </source>
</evidence>
<feature type="transmembrane region" description="Helical" evidence="7">
    <location>
        <begin position="596"/>
        <end position="620"/>
    </location>
</feature>
<dbReference type="STRING" id="329885.A0A4U0V761"/>
<dbReference type="CDD" id="cd17323">
    <property type="entry name" value="MFS_Tpo1_MDR_like"/>
    <property type="match status" value="1"/>
</dbReference>
<feature type="transmembrane region" description="Helical" evidence="7">
    <location>
        <begin position="457"/>
        <end position="486"/>
    </location>
</feature>
<comment type="subcellular location">
    <subcellularLocation>
        <location evidence="1">Membrane</location>
        <topology evidence="1">Multi-pass membrane protein</topology>
    </subcellularLocation>
</comment>
<evidence type="ECO:0000256" key="6">
    <source>
        <dbReference type="SAM" id="MobiDB-lite"/>
    </source>
</evidence>
<feature type="transmembrane region" description="Helical" evidence="7">
    <location>
        <begin position="507"/>
        <end position="528"/>
    </location>
</feature>
<accession>A0A4U0V761</accession>
<dbReference type="InterPro" id="IPR011701">
    <property type="entry name" value="MFS"/>
</dbReference>
<dbReference type="GO" id="GO:1990961">
    <property type="term" value="P:xenobiotic detoxification by transmembrane export across the plasma membrane"/>
    <property type="evidence" value="ECO:0007669"/>
    <property type="project" value="TreeGrafter"/>
</dbReference>
<feature type="compositionally biased region" description="Basic and acidic residues" evidence="6">
    <location>
        <begin position="793"/>
        <end position="804"/>
    </location>
</feature>
<evidence type="ECO:0000313" key="8">
    <source>
        <dbReference type="EMBL" id="TKA44557.1"/>
    </source>
</evidence>
<comment type="caution">
    <text evidence="8">The sequence shown here is derived from an EMBL/GenBank/DDBJ whole genome shotgun (WGS) entry which is preliminary data.</text>
</comment>
<keyword evidence="3 7" id="KW-1133">Transmembrane helix</keyword>
<dbReference type="GO" id="GO:0005886">
    <property type="term" value="C:plasma membrane"/>
    <property type="evidence" value="ECO:0007669"/>
    <property type="project" value="TreeGrafter"/>
</dbReference>
<dbReference type="OrthoDB" id="3357846at2759"/>
<dbReference type="Proteomes" id="UP000310066">
    <property type="component" value="Unassembled WGS sequence"/>
</dbReference>
<evidence type="ECO:0000256" key="1">
    <source>
        <dbReference type="ARBA" id="ARBA00004141"/>
    </source>
</evidence>
<protein>
    <recommendedName>
        <fullName evidence="10">Major facilitator superfamily (MFS) profile domain-containing protein</fullName>
    </recommendedName>
</protein>
<feature type="region of interest" description="Disordered" evidence="6">
    <location>
        <begin position="1130"/>
        <end position="1151"/>
    </location>
</feature>
<sequence length="1208" mass="134716">MDAFRDSAVGQIIRYISADKVLLYPEEKADFSWPPLDHLLSTGSEKAHTEPSTRRPQRSRSPESRTDGEQTTNLEADDGEKSERKEDVTPSRRSSLSTTPDTDDPSSQATPKELSRTPSRPYTPKPNDIERALSHTSRRTTHSNVLAPTKTADGIILVEWYTEDDQSNPQNWSYLKKSLVLLQLCLYSFAAYGASSMYVSGEEGVMEEFNVGPTAAALGLAVYVLGYGVGPLLFAPLSEIAAVGRNWVYAPTFFLFVVLSIPTALVRNYAGLLVLSPCLANGGASIGDMYSFIELPIYLSGWTVASFWGPALGPVVSGFAVQAKGWRWGLWEIVWLSAPILVVFLLFYPETSTDNILRRRAQRLRKRTGHTNIKSKSEVEQTSMTAGEVARDALIKPMEIFIKDPAVTFTNVYVSTQKPPKTQLTAPTANATPTQTALTYGIYYSFFEAFPLVYQGIYHFSLGLTGMTFVTIVIACICGVTTFLLYQIYYLIPDIKRNGMRAPEHRLVPALFGVVLLPVGYFIFGWTARASVHWVVSLIGCTILVYGNFLIFQCVFIYLPLSYPQYAASLFAANDFLRAIFAAACVLFARPMFINLGIGGGVSVLAGLSCLGVVGMFGLWKYGGDYQDASEDISNLAGEVTTTFRHIEQLQKLIDSNNTSTATKAFSDSGLLEAEACKLKARQLADRLWKLVKKSNAVFPADGSLSAEHLEISIFSKAKWPSVKPRVEQHKHELVVLNTNILICMVGYRLESGAPPADQVRATEELDRLKRSKKMALRSLREAQKRRKRRKGKGSDDRKPHFSDDEPLPIRQGSGYPYVAPSGTRGPSRAGSYDDYYRDGDGRLQDEVVIENLVEDVRKDLLLQMEKDRAAQEEAEIRIKTEREVAVEKYKNDLVARLNQSSQDAENLKMALVKAFPATVSENSAKRFVEEQRQAGAIKEDQVAQLMLMLMARSEVLYQTHRAAVGDLPITTGPVSLLTLRSRFAKVLKDYADWRRTKRRHARTSIANVNIFSVIISVDGNKHSATPVNVPTPYTDKLLTEQETKGWWKGASFIETLQTYARLDLQSRNVAESEADKLGIDSGQLVLLFARVLDKDTTKGRKLLEATMMASNPWEYFHGRALLIYKVSDGNESHGRDERSSTSTSYTSGPRTTIEKAVKWQRITVVTGNRTTMERNPSSNAPMDEKVVSENRLSKHFKFTLRHHTPYP</sequence>
<evidence type="ECO:0000256" key="3">
    <source>
        <dbReference type="ARBA" id="ARBA00022989"/>
    </source>
</evidence>
<feature type="compositionally biased region" description="Basic and acidic residues" evidence="6">
    <location>
        <begin position="79"/>
        <end position="90"/>
    </location>
</feature>
<feature type="transmembrane region" description="Helical" evidence="7">
    <location>
        <begin position="179"/>
        <end position="199"/>
    </location>
</feature>
<feature type="compositionally biased region" description="Basic and acidic residues" evidence="6">
    <location>
        <begin position="1130"/>
        <end position="1140"/>
    </location>
</feature>
<dbReference type="Pfam" id="PF07690">
    <property type="entry name" value="MFS_1"/>
    <property type="match status" value="1"/>
</dbReference>
<dbReference type="SUPFAM" id="SSF103473">
    <property type="entry name" value="MFS general substrate transporter"/>
    <property type="match status" value="1"/>
</dbReference>
<reference evidence="8 9" key="1">
    <citation type="submission" date="2017-03" db="EMBL/GenBank/DDBJ databases">
        <title>Genomes of endolithic fungi from Antarctica.</title>
        <authorList>
            <person name="Coleine C."/>
            <person name="Masonjones S."/>
            <person name="Stajich J.E."/>
        </authorList>
    </citation>
    <scope>NUCLEOTIDE SEQUENCE [LARGE SCALE GENOMIC DNA]</scope>
    <source>
        <strain evidence="8 9">CCFEE 5311</strain>
    </source>
</reference>
<dbReference type="Gene3D" id="1.20.1250.20">
    <property type="entry name" value="MFS general substrate transporter like domains"/>
    <property type="match status" value="1"/>
</dbReference>
<evidence type="ECO:0008006" key="10">
    <source>
        <dbReference type="Google" id="ProtNLM"/>
    </source>
</evidence>
<feature type="transmembrane region" description="Helical" evidence="7">
    <location>
        <begin position="297"/>
        <end position="321"/>
    </location>
</feature>
<dbReference type="GO" id="GO:0015244">
    <property type="term" value="F:fluconazole transmembrane transporter activity"/>
    <property type="evidence" value="ECO:0007669"/>
    <property type="project" value="TreeGrafter"/>
</dbReference>
<name>A0A4U0V761_9PEZI</name>
<dbReference type="InterPro" id="IPR036259">
    <property type="entry name" value="MFS_trans_sf"/>
</dbReference>
<evidence type="ECO:0000256" key="4">
    <source>
        <dbReference type="ARBA" id="ARBA00023136"/>
    </source>
</evidence>
<keyword evidence="4 7" id="KW-0472">Membrane</keyword>
<feature type="compositionally biased region" description="Low complexity" evidence="6">
    <location>
        <begin position="91"/>
        <end position="100"/>
    </location>
</feature>
<feature type="transmembrane region" description="Helical" evidence="7">
    <location>
        <begin position="328"/>
        <end position="348"/>
    </location>
</feature>
<feature type="compositionally biased region" description="Polar residues" evidence="6">
    <location>
        <begin position="1141"/>
        <end position="1151"/>
    </location>
</feature>
<gene>
    <name evidence="8" type="ORF">B0A54_04507</name>
</gene>
<feature type="transmembrane region" description="Helical" evidence="7">
    <location>
        <begin position="566"/>
        <end position="590"/>
    </location>
</feature>
<feature type="coiled-coil region" evidence="5">
    <location>
        <begin position="863"/>
        <end position="911"/>
    </location>
</feature>
<evidence type="ECO:0000256" key="7">
    <source>
        <dbReference type="SAM" id="Phobius"/>
    </source>
</evidence>
<dbReference type="AlphaFoldDB" id="A0A4U0V761"/>
<keyword evidence="5" id="KW-0175">Coiled coil</keyword>